<keyword evidence="1" id="KW-0472">Membrane</keyword>
<evidence type="ECO:0000313" key="3">
    <source>
        <dbReference type="Proteomes" id="UP001221208"/>
    </source>
</evidence>
<organism evidence="2 3">
    <name type="scientific">Janthinobacterium fluminis</name>
    <dbReference type="NCBI Taxonomy" id="2987524"/>
    <lineage>
        <taxon>Bacteria</taxon>
        <taxon>Pseudomonadati</taxon>
        <taxon>Pseudomonadota</taxon>
        <taxon>Betaproteobacteria</taxon>
        <taxon>Burkholderiales</taxon>
        <taxon>Oxalobacteraceae</taxon>
        <taxon>Janthinobacterium</taxon>
    </lineage>
</organism>
<evidence type="ECO:0000256" key="1">
    <source>
        <dbReference type="SAM" id="Phobius"/>
    </source>
</evidence>
<dbReference type="EMBL" id="JAQQXR010000002">
    <property type="protein sequence ID" value="MDC8757292.1"/>
    <property type="molecule type" value="Genomic_DNA"/>
</dbReference>
<gene>
    <name evidence="2" type="ORF">OIK44_06780</name>
</gene>
<dbReference type="InterPro" id="IPR021913">
    <property type="entry name" value="DUF3526"/>
</dbReference>
<keyword evidence="3" id="KW-1185">Reference proteome</keyword>
<keyword evidence="1" id="KW-1133">Transmembrane helix</keyword>
<evidence type="ECO:0000313" key="2">
    <source>
        <dbReference type="EMBL" id="MDC8757292.1"/>
    </source>
</evidence>
<sequence length="511" mass="54582">MKQILTLIRYDLRSQLRERGTILLLALSLALALFGLSEGARFARLGAQATAAASAQQDAARIDAVALAARYFAAPADAALAALPWWRNPADVRGYAFYQHVGFAAKPAAAGAPLAIAQADVLPAYVRVRAESMESVRTAVEIEHPARLAAGRFDLLFFVVYLWPLVLLTLTLSVLTQERESRRLRALQLQGVGLGRLLLAQLLARSLLASAALVAAVALAALLSGALPLNGGAALALLLWGGAVLLYSLFWAGVASVVCALCHTRMTAAFAGFGAWLVLAILLPGALTTAVRLGAPLPSRESYVQAMRDASDVVQANRLGSLARFYDQHPEWKPGRTALDKVSSSVTRIHRAQELERALLPVEQAFDGARQRQQRLFGQLAVASPVTLAYQALAEIAGNDSARQQAFIGEVRLHQLRLRDFFQSAIQEAALGDELQECAATCLGGYGFRAFDAVPRFRASAGLAQTPLPAPRAGALALWAAVLFGLALLALRRAAPGRRRAAGDSPPRKEL</sequence>
<feature type="transmembrane region" description="Helical" evidence="1">
    <location>
        <begin position="268"/>
        <end position="287"/>
    </location>
</feature>
<protein>
    <submittedName>
        <fullName evidence="2">ABC transporter permease subunit</fullName>
    </submittedName>
</protein>
<feature type="transmembrane region" description="Helical" evidence="1">
    <location>
        <begin position="235"/>
        <end position="261"/>
    </location>
</feature>
<comment type="caution">
    <text evidence="2">The sequence shown here is derived from an EMBL/GenBank/DDBJ whole genome shotgun (WGS) entry which is preliminary data.</text>
</comment>
<reference evidence="2 3" key="1">
    <citation type="submission" date="2022-10" db="EMBL/GenBank/DDBJ databases">
        <title>Janthinobacterium sp. hw3 Genome sequencing.</title>
        <authorList>
            <person name="Park S."/>
        </authorList>
    </citation>
    <scope>NUCLEOTIDE SEQUENCE [LARGE SCALE GENOMIC DNA]</scope>
    <source>
        <strain evidence="3">hw3</strain>
    </source>
</reference>
<feature type="transmembrane region" description="Helical" evidence="1">
    <location>
        <begin position="197"/>
        <end position="223"/>
    </location>
</feature>
<proteinExistence type="predicted"/>
<dbReference type="PANTHER" id="PTHR43471:SF14">
    <property type="entry name" value="ABC-2 TYPE TRANSPORT SYSTEM PERMEASE PROTEIN"/>
    <property type="match status" value="1"/>
</dbReference>
<dbReference type="Proteomes" id="UP001221208">
    <property type="component" value="Unassembled WGS sequence"/>
</dbReference>
<feature type="transmembrane region" description="Helical" evidence="1">
    <location>
        <begin position="155"/>
        <end position="176"/>
    </location>
</feature>
<name>A0ABT5JX45_9BURK</name>
<feature type="transmembrane region" description="Helical" evidence="1">
    <location>
        <begin position="473"/>
        <end position="491"/>
    </location>
</feature>
<dbReference type="PANTHER" id="PTHR43471">
    <property type="entry name" value="ABC TRANSPORTER PERMEASE"/>
    <property type="match status" value="1"/>
</dbReference>
<accession>A0ABT5JX45</accession>
<dbReference type="Pfam" id="PF12040">
    <property type="entry name" value="DUF3526"/>
    <property type="match status" value="1"/>
</dbReference>
<dbReference type="RefSeq" id="WP_273669973.1">
    <property type="nucleotide sequence ID" value="NZ_JAQQXR010000002.1"/>
</dbReference>
<keyword evidence="1" id="KW-0812">Transmembrane</keyword>